<reference evidence="1" key="1">
    <citation type="submission" date="2023-03" db="EMBL/GenBank/DDBJ databases">
        <authorList>
            <person name="Steffen K."/>
            <person name="Cardenas P."/>
        </authorList>
    </citation>
    <scope>NUCLEOTIDE SEQUENCE</scope>
</reference>
<dbReference type="AlphaFoldDB" id="A0AA35W2Q1"/>
<sequence>RCVFLPGRRDGLARAAGVKQEKETSGGTTRVCGLEAIVVLRRPAGPMVVGQYRKHSYSHCDSSARVTERFHCRLDSGGVRPQPSG</sequence>
<evidence type="ECO:0000313" key="2">
    <source>
        <dbReference type="Proteomes" id="UP001174909"/>
    </source>
</evidence>
<proteinExistence type="predicted"/>
<comment type="caution">
    <text evidence="1">The sequence shown here is derived from an EMBL/GenBank/DDBJ whole genome shotgun (WGS) entry which is preliminary data.</text>
</comment>
<gene>
    <name evidence="1" type="ORF">GBAR_LOCUS4481</name>
</gene>
<evidence type="ECO:0000313" key="1">
    <source>
        <dbReference type="EMBL" id="CAI8005918.1"/>
    </source>
</evidence>
<feature type="non-terminal residue" evidence="1">
    <location>
        <position position="85"/>
    </location>
</feature>
<dbReference type="Proteomes" id="UP001174909">
    <property type="component" value="Unassembled WGS sequence"/>
</dbReference>
<accession>A0AA35W2Q1</accession>
<name>A0AA35W2Q1_GEOBA</name>
<protein>
    <submittedName>
        <fullName evidence="1">Uncharacterized protein</fullName>
    </submittedName>
</protein>
<keyword evidence="2" id="KW-1185">Reference proteome</keyword>
<organism evidence="1 2">
    <name type="scientific">Geodia barretti</name>
    <name type="common">Barrett's horny sponge</name>
    <dbReference type="NCBI Taxonomy" id="519541"/>
    <lineage>
        <taxon>Eukaryota</taxon>
        <taxon>Metazoa</taxon>
        <taxon>Porifera</taxon>
        <taxon>Demospongiae</taxon>
        <taxon>Heteroscleromorpha</taxon>
        <taxon>Tetractinellida</taxon>
        <taxon>Astrophorina</taxon>
        <taxon>Geodiidae</taxon>
        <taxon>Geodia</taxon>
    </lineage>
</organism>
<dbReference type="EMBL" id="CASHTH010000647">
    <property type="protein sequence ID" value="CAI8005918.1"/>
    <property type="molecule type" value="Genomic_DNA"/>
</dbReference>